<evidence type="ECO:0000313" key="1">
    <source>
        <dbReference type="EMBL" id="ODC03507.1"/>
    </source>
</evidence>
<keyword evidence="2" id="KW-1185">Reference proteome</keyword>
<dbReference type="AlphaFoldDB" id="A0A1E2V953"/>
<protein>
    <submittedName>
        <fullName evidence="1">Uncharacterized protein</fullName>
    </submittedName>
</protein>
<dbReference type="Proteomes" id="UP000094291">
    <property type="component" value="Unassembled WGS sequence"/>
</dbReference>
<reference evidence="1 2" key="1">
    <citation type="submission" date="2016-08" db="EMBL/GenBank/DDBJ databases">
        <authorList>
            <person name="Seilhamer J.J."/>
        </authorList>
    </citation>
    <scope>NUCLEOTIDE SEQUENCE [LARGE SCALE GENOMIC DNA]</scope>
    <source>
        <strain evidence="1 2">PH27A</strain>
    </source>
</reference>
<proteinExistence type="predicted"/>
<sequence>MDWFEVIPSSMSAVASVAAAVAAIASWRVSRRATSIAESTALATHHSAATLVYVQEVEQLNALVSELDKLAFEITSTWSRQLQRFDNPDLGGIDPRPLKHVLHDGYELLADYASDSKKQIGAASRRILSPIINGMGSTTKDEYNKLLKKVDGTSCSFEATLGSPSKSKSITSASAFRWVYYQLLNRVEGQDWRSVWKEAWLEEGYLNQYKSLFVRIKPELIGSRDRLINEKEKLMHTAFPIEKNLNLSEQYNQLLSALDCLIEECDSELIEDYKDWDYSEEQFLLVLCSMGLVCFAKKQVGVIQYASRL</sequence>
<organism evidence="1 2">
    <name type="scientific">Terasakiispira papahanaumokuakeensis</name>
    <dbReference type="NCBI Taxonomy" id="197479"/>
    <lineage>
        <taxon>Bacteria</taxon>
        <taxon>Pseudomonadati</taxon>
        <taxon>Pseudomonadota</taxon>
        <taxon>Gammaproteobacteria</taxon>
        <taxon>Oceanospirillales</taxon>
        <taxon>Terasakiispira</taxon>
    </lineage>
</organism>
<dbReference type="EMBL" id="MDTQ01000001">
    <property type="protein sequence ID" value="ODC03507.1"/>
    <property type="molecule type" value="Genomic_DNA"/>
</dbReference>
<dbReference type="RefSeq" id="WP_068997923.1">
    <property type="nucleotide sequence ID" value="NZ_MDTQ01000001.1"/>
</dbReference>
<gene>
    <name evidence="1" type="ORF">BFW38_08055</name>
</gene>
<accession>A0A1E2V953</accession>
<comment type="caution">
    <text evidence="1">The sequence shown here is derived from an EMBL/GenBank/DDBJ whole genome shotgun (WGS) entry which is preliminary data.</text>
</comment>
<name>A0A1E2V953_9GAMM</name>
<evidence type="ECO:0000313" key="2">
    <source>
        <dbReference type="Proteomes" id="UP000094291"/>
    </source>
</evidence>
<dbReference type="OrthoDB" id="6401254at2"/>